<organism evidence="2 3">
    <name type="scientific">Hyaloscypha variabilis (strain UAMH 11265 / GT02V1 / F)</name>
    <name type="common">Meliniomyces variabilis</name>
    <dbReference type="NCBI Taxonomy" id="1149755"/>
    <lineage>
        <taxon>Eukaryota</taxon>
        <taxon>Fungi</taxon>
        <taxon>Dikarya</taxon>
        <taxon>Ascomycota</taxon>
        <taxon>Pezizomycotina</taxon>
        <taxon>Leotiomycetes</taxon>
        <taxon>Helotiales</taxon>
        <taxon>Hyaloscyphaceae</taxon>
        <taxon>Hyaloscypha</taxon>
        <taxon>Hyaloscypha variabilis</taxon>
    </lineage>
</organism>
<dbReference type="EMBL" id="KZ613963">
    <property type="protein sequence ID" value="PMD31274.1"/>
    <property type="molecule type" value="Genomic_DNA"/>
</dbReference>
<keyword evidence="1" id="KW-0472">Membrane</keyword>
<name>A0A2J6QYD1_HYAVF</name>
<sequence length="112" mass="12726">MAWNAIRVRLAVEPRNIRLSSHRVKAEIDKGETETSRNFCWRSKECVPLTYEDLCRRHLESSVRGNMMLFLCCFVTLVHVVGVVCNRRIIIVVNVSGIASSSLCGFACRLIN</sequence>
<feature type="transmembrane region" description="Helical" evidence="1">
    <location>
        <begin position="66"/>
        <end position="84"/>
    </location>
</feature>
<proteinExistence type="predicted"/>
<feature type="transmembrane region" description="Helical" evidence="1">
    <location>
        <begin position="90"/>
        <end position="111"/>
    </location>
</feature>
<reference evidence="2 3" key="1">
    <citation type="submission" date="2016-04" db="EMBL/GenBank/DDBJ databases">
        <title>A degradative enzymes factory behind the ericoid mycorrhizal symbiosis.</title>
        <authorList>
            <consortium name="DOE Joint Genome Institute"/>
            <person name="Martino E."/>
            <person name="Morin E."/>
            <person name="Grelet G."/>
            <person name="Kuo A."/>
            <person name="Kohler A."/>
            <person name="Daghino S."/>
            <person name="Barry K."/>
            <person name="Choi C."/>
            <person name="Cichocki N."/>
            <person name="Clum A."/>
            <person name="Copeland A."/>
            <person name="Hainaut M."/>
            <person name="Haridas S."/>
            <person name="Labutti K."/>
            <person name="Lindquist E."/>
            <person name="Lipzen A."/>
            <person name="Khouja H.-R."/>
            <person name="Murat C."/>
            <person name="Ohm R."/>
            <person name="Olson A."/>
            <person name="Spatafora J."/>
            <person name="Veneault-Fourrey C."/>
            <person name="Henrissat B."/>
            <person name="Grigoriev I."/>
            <person name="Martin F."/>
            <person name="Perotto S."/>
        </authorList>
    </citation>
    <scope>NUCLEOTIDE SEQUENCE [LARGE SCALE GENOMIC DNA]</scope>
    <source>
        <strain evidence="2 3">F</strain>
    </source>
</reference>
<evidence type="ECO:0008006" key="4">
    <source>
        <dbReference type="Google" id="ProtNLM"/>
    </source>
</evidence>
<gene>
    <name evidence="2" type="ORF">L207DRAFT_194179</name>
</gene>
<accession>A0A2J6QYD1</accession>
<dbReference type="Proteomes" id="UP000235786">
    <property type="component" value="Unassembled WGS sequence"/>
</dbReference>
<keyword evidence="1" id="KW-0812">Transmembrane</keyword>
<keyword evidence="1" id="KW-1133">Transmembrane helix</keyword>
<evidence type="ECO:0000313" key="2">
    <source>
        <dbReference type="EMBL" id="PMD31274.1"/>
    </source>
</evidence>
<dbReference type="AlphaFoldDB" id="A0A2J6QYD1"/>
<evidence type="ECO:0000256" key="1">
    <source>
        <dbReference type="SAM" id="Phobius"/>
    </source>
</evidence>
<keyword evidence="3" id="KW-1185">Reference proteome</keyword>
<protein>
    <recommendedName>
        <fullName evidence="4">Transmembrane protein</fullName>
    </recommendedName>
</protein>
<evidence type="ECO:0000313" key="3">
    <source>
        <dbReference type="Proteomes" id="UP000235786"/>
    </source>
</evidence>